<evidence type="ECO:0000313" key="2">
    <source>
        <dbReference type="Proteomes" id="UP001469365"/>
    </source>
</evidence>
<protein>
    <submittedName>
        <fullName evidence="1">Uncharacterized protein</fullName>
    </submittedName>
</protein>
<name>A0ABU9DFC8_9BACL</name>
<dbReference type="Proteomes" id="UP001469365">
    <property type="component" value="Unassembled WGS sequence"/>
</dbReference>
<comment type="caution">
    <text evidence="1">The sequence shown here is derived from an EMBL/GenBank/DDBJ whole genome shotgun (WGS) entry which is preliminary data.</text>
</comment>
<dbReference type="RefSeq" id="WP_341414526.1">
    <property type="nucleotide sequence ID" value="NZ_JBBPCC010000002.1"/>
</dbReference>
<evidence type="ECO:0000313" key="1">
    <source>
        <dbReference type="EMBL" id="MEK8127484.1"/>
    </source>
</evidence>
<sequence>MKICIDTIEREVDEGFIVRFHSIYGNGIAAYVGERPIANMEYFVEIDVEGVGF</sequence>
<gene>
    <name evidence="1" type="ORF">WMW72_06100</name>
</gene>
<keyword evidence="2" id="KW-1185">Reference proteome</keyword>
<organism evidence="1 2">
    <name type="scientific">Paenibacillus filicis</name>
    <dbReference type="NCBI Taxonomy" id="669464"/>
    <lineage>
        <taxon>Bacteria</taxon>
        <taxon>Bacillati</taxon>
        <taxon>Bacillota</taxon>
        <taxon>Bacilli</taxon>
        <taxon>Bacillales</taxon>
        <taxon>Paenibacillaceae</taxon>
        <taxon>Paenibacillus</taxon>
    </lineage>
</organism>
<reference evidence="1 2" key="1">
    <citation type="submission" date="2024-04" db="EMBL/GenBank/DDBJ databases">
        <title>draft genome sequnece of Paenibacillus filicis.</title>
        <authorList>
            <person name="Kim D.-U."/>
        </authorList>
    </citation>
    <scope>NUCLEOTIDE SEQUENCE [LARGE SCALE GENOMIC DNA]</scope>
    <source>
        <strain evidence="1 2">KACC14197</strain>
    </source>
</reference>
<dbReference type="EMBL" id="JBBPCC010000002">
    <property type="protein sequence ID" value="MEK8127484.1"/>
    <property type="molecule type" value="Genomic_DNA"/>
</dbReference>
<accession>A0ABU9DFC8</accession>
<proteinExistence type="predicted"/>